<keyword evidence="11" id="KW-1207">Sterol metabolism</keyword>
<dbReference type="OrthoDB" id="6485510at2759"/>
<dbReference type="EMBL" id="ULHB01000022">
    <property type="protein sequence ID" value="SYW76994.1"/>
    <property type="molecule type" value="Genomic_DNA"/>
</dbReference>
<dbReference type="GO" id="GO:0016126">
    <property type="term" value="P:sterol biosynthetic process"/>
    <property type="evidence" value="ECO:0007669"/>
    <property type="project" value="UniProtKB-KW"/>
</dbReference>
<accession>A0A1K0G1N4</accession>
<reference evidence="14" key="1">
    <citation type="submission" date="2016-04" db="EMBL/GenBank/DDBJ databases">
        <authorList>
            <person name="Evans L.H."/>
            <person name="Alamgir A."/>
            <person name="Owens N."/>
            <person name="Weber N.D."/>
            <person name="Virtaneva K."/>
            <person name="Barbian K."/>
            <person name="Babar A."/>
            <person name="Rosenke K."/>
        </authorList>
    </citation>
    <scope>NUCLEOTIDE SEQUENCE</scope>
    <source>
        <strain evidence="14">UB2112</strain>
    </source>
</reference>
<evidence type="ECO:0000256" key="7">
    <source>
        <dbReference type="ARBA" id="ARBA00022989"/>
    </source>
</evidence>
<reference evidence="15" key="3">
    <citation type="submission" date="2018-08" db="EMBL/GenBank/DDBJ databases">
        <authorList>
            <person name="Guldener U."/>
        </authorList>
    </citation>
    <scope>NUCLEOTIDE SEQUENCE</scope>
    <source>
        <strain evidence="15">UB2</strain>
    </source>
</reference>
<evidence type="ECO:0000256" key="9">
    <source>
        <dbReference type="ARBA" id="ARBA00023098"/>
    </source>
</evidence>
<feature type="transmembrane region" description="Helical" evidence="13">
    <location>
        <begin position="83"/>
        <end position="105"/>
    </location>
</feature>
<evidence type="ECO:0000256" key="8">
    <source>
        <dbReference type="ARBA" id="ARBA00023011"/>
    </source>
</evidence>
<name>A0A1K0G1N4_9BASI</name>
<keyword evidence="5" id="KW-0256">Endoplasmic reticulum</keyword>
<keyword evidence="3" id="KW-0444">Lipid biosynthesis</keyword>
<keyword evidence="10 13" id="KW-0472">Membrane</keyword>
<evidence type="ECO:0000313" key="16">
    <source>
        <dbReference type="Proteomes" id="UP000179920"/>
    </source>
</evidence>
<dbReference type="Proteomes" id="UP000658997">
    <property type="component" value="Unassembled WGS sequence"/>
</dbReference>
<evidence type="ECO:0000313" key="14">
    <source>
        <dbReference type="EMBL" id="SAM80954.1"/>
    </source>
</evidence>
<keyword evidence="12" id="KW-0753">Steroid metabolism</keyword>
<evidence type="ECO:0000256" key="12">
    <source>
        <dbReference type="ARBA" id="ARBA00023221"/>
    </source>
</evidence>
<dbReference type="Proteomes" id="UP000179920">
    <property type="component" value="Chromosome IV"/>
</dbReference>
<protein>
    <submittedName>
        <fullName evidence="15">Related to ERG28 - involved in synthesis of ergosterol</fullName>
    </submittedName>
    <submittedName>
        <fullName evidence="14">Related to ERG28-involved in synthesis of ergosterol</fullName>
    </submittedName>
</protein>
<proteinExistence type="inferred from homology"/>
<evidence type="ECO:0000256" key="11">
    <source>
        <dbReference type="ARBA" id="ARBA00023166"/>
    </source>
</evidence>
<keyword evidence="7 13" id="KW-1133">Transmembrane helix</keyword>
<keyword evidence="6" id="KW-0752">Steroid biosynthesis</keyword>
<evidence type="ECO:0000256" key="4">
    <source>
        <dbReference type="ARBA" id="ARBA00022692"/>
    </source>
</evidence>
<dbReference type="AlphaFoldDB" id="A0A1K0G1N4"/>
<feature type="transmembrane region" description="Helical" evidence="13">
    <location>
        <begin position="111"/>
        <end position="129"/>
    </location>
</feature>
<dbReference type="GO" id="GO:0005789">
    <property type="term" value="C:endoplasmic reticulum membrane"/>
    <property type="evidence" value="ECO:0007669"/>
    <property type="project" value="UniProtKB-SubCell"/>
</dbReference>
<dbReference type="Pfam" id="PF03694">
    <property type="entry name" value="Erg28"/>
    <property type="match status" value="1"/>
</dbReference>
<keyword evidence="4 13" id="KW-0812">Transmembrane</keyword>
<comment type="subcellular location">
    <subcellularLocation>
        <location evidence="1">Endoplasmic reticulum membrane</location>
        <topology evidence="1">Multi-pass membrane protein</topology>
    </subcellularLocation>
</comment>
<evidence type="ECO:0000313" key="17">
    <source>
        <dbReference type="Proteomes" id="UP000658997"/>
    </source>
</evidence>
<keyword evidence="17" id="KW-1185">Reference proteome</keyword>
<evidence type="ECO:0000256" key="3">
    <source>
        <dbReference type="ARBA" id="ARBA00022516"/>
    </source>
</evidence>
<dbReference type="InterPro" id="IPR005352">
    <property type="entry name" value="Erg28"/>
</dbReference>
<gene>
    <name evidence="15" type="ORF">UBRO2_01617</name>
    <name evidence="14" type="ORF">UBRO_02662</name>
</gene>
<keyword evidence="9" id="KW-0443">Lipid metabolism</keyword>
<dbReference type="GO" id="GO:0030674">
    <property type="term" value="F:protein-macromolecule adaptor activity"/>
    <property type="evidence" value="ECO:0007669"/>
    <property type="project" value="TreeGrafter"/>
</dbReference>
<evidence type="ECO:0000256" key="1">
    <source>
        <dbReference type="ARBA" id="ARBA00004477"/>
    </source>
</evidence>
<keyword evidence="8" id="KW-0756">Sterol biosynthesis</keyword>
<evidence type="ECO:0000256" key="2">
    <source>
        <dbReference type="ARBA" id="ARBA00005377"/>
    </source>
</evidence>
<evidence type="ECO:0000256" key="6">
    <source>
        <dbReference type="ARBA" id="ARBA00022955"/>
    </source>
</evidence>
<sequence length="134" mass="14699">MSTISKWIPDGLIPRWLLLVAVVAQINGATNFFSPKASAKVYSTAGAQITPLSSRLFGIWNSTSAIIRGYAAYNIHDKAAYELAMWSFVIALVHFVSETFVYKTAKMGPGVISPLIVASSSLTVMYLNYGRYVR</sequence>
<dbReference type="PANTHER" id="PTHR15451:SF19">
    <property type="entry name" value="ERGOSTEROL BIOSYNTHETIC PROTEIN 28 HOMOLOG"/>
    <property type="match status" value="1"/>
</dbReference>
<evidence type="ECO:0000256" key="5">
    <source>
        <dbReference type="ARBA" id="ARBA00022824"/>
    </source>
</evidence>
<evidence type="ECO:0000256" key="13">
    <source>
        <dbReference type="SAM" id="Phobius"/>
    </source>
</evidence>
<dbReference type="EMBL" id="LT558120">
    <property type="protein sequence ID" value="SAM80954.1"/>
    <property type="molecule type" value="Genomic_DNA"/>
</dbReference>
<comment type="similarity">
    <text evidence="2">Belongs to the ERG28 family.</text>
</comment>
<dbReference type="PANTHER" id="PTHR15451">
    <property type="entry name" value="ERGOSTEROL BIOSYNTHETIC PROTEIN 28-RELATED"/>
    <property type="match status" value="1"/>
</dbReference>
<evidence type="ECO:0000256" key="10">
    <source>
        <dbReference type="ARBA" id="ARBA00023136"/>
    </source>
</evidence>
<evidence type="ECO:0000313" key="15">
    <source>
        <dbReference type="EMBL" id="SYW76994.1"/>
    </source>
</evidence>
<organism evidence="14 16">
    <name type="scientific">Ustilago bromivora</name>
    <dbReference type="NCBI Taxonomy" id="307758"/>
    <lineage>
        <taxon>Eukaryota</taxon>
        <taxon>Fungi</taxon>
        <taxon>Dikarya</taxon>
        <taxon>Basidiomycota</taxon>
        <taxon>Ustilaginomycotina</taxon>
        <taxon>Ustilaginomycetes</taxon>
        <taxon>Ustilaginales</taxon>
        <taxon>Ustilaginaceae</taxon>
        <taxon>Ustilago</taxon>
    </lineage>
</organism>
<reference evidence="16" key="2">
    <citation type="submission" date="2016-04" db="EMBL/GenBank/DDBJ databases">
        <authorList>
            <person name="Guldener U."/>
            <person name="Guldener U."/>
        </authorList>
    </citation>
    <scope>NUCLEOTIDE SEQUENCE [LARGE SCALE GENOMIC DNA]</scope>
    <source>
        <strain evidence="16">UB2112</strain>
    </source>
</reference>